<organism evidence="3">
    <name type="scientific">uncultured Anaerotruncus sp</name>
    <dbReference type="NCBI Taxonomy" id="905011"/>
    <lineage>
        <taxon>Bacteria</taxon>
        <taxon>Bacillati</taxon>
        <taxon>Bacillota</taxon>
        <taxon>Clostridia</taxon>
        <taxon>Eubacteriales</taxon>
        <taxon>Oscillospiraceae</taxon>
        <taxon>Anaerotruncus</taxon>
        <taxon>environmental samples</taxon>
    </lineage>
</organism>
<proteinExistence type="predicted"/>
<evidence type="ECO:0000313" key="3">
    <source>
        <dbReference type="EMBL" id="SCJ78687.1"/>
    </source>
</evidence>
<dbReference type="InterPro" id="IPR050807">
    <property type="entry name" value="TransReg_Diox_bact_type"/>
</dbReference>
<sequence>MSLGSRIRKARKSRGLTQIELSEKSGIAVNSLRRYEADARQPQLSTLQRIAEALDVDPFGLLWADFDRTVANIADAIEGAKDSSSTSIQALAEEGIAQGEEAKRLILLDAYEKLNSEGKTTAIERVEELTEIPKYKKE</sequence>
<dbReference type="CDD" id="cd00093">
    <property type="entry name" value="HTH_XRE"/>
    <property type="match status" value="1"/>
</dbReference>
<accession>A0A1C6J9B0</accession>
<dbReference type="PROSITE" id="PS50943">
    <property type="entry name" value="HTH_CROC1"/>
    <property type="match status" value="1"/>
</dbReference>
<dbReference type="AlphaFoldDB" id="A0A1C6J9B0"/>
<dbReference type="InterPro" id="IPR001387">
    <property type="entry name" value="Cro/C1-type_HTH"/>
</dbReference>
<name>A0A1C6J9B0_9FIRM</name>
<dbReference type="GO" id="GO:0003677">
    <property type="term" value="F:DNA binding"/>
    <property type="evidence" value="ECO:0007669"/>
    <property type="project" value="UniProtKB-KW"/>
</dbReference>
<dbReference type="EMBL" id="FMHG01000001">
    <property type="protein sequence ID" value="SCJ78687.1"/>
    <property type="molecule type" value="Genomic_DNA"/>
</dbReference>
<keyword evidence="1" id="KW-0238">DNA-binding</keyword>
<evidence type="ECO:0000256" key="1">
    <source>
        <dbReference type="ARBA" id="ARBA00023125"/>
    </source>
</evidence>
<dbReference type="SMART" id="SM00530">
    <property type="entry name" value="HTH_XRE"/>
    <property type="match status" value="1"/>
</dbReference>
<dbReference type="InterPro" id="IPR010982">
    <property type="entry name" value="Lambda_DNA-bd_dom_sf"/>
</dbReference>
<dbReference type="GO" id="GO:0005829">
    <property type="term" value="C:cytosol"/>
    <property type="evidence" value="ECO:0007669"/>
    <property type="project" value="TreeGrafter"/>
</dbReference>
<reference evidence="3" key="1">
    <citation type="submission" date="2015-09" db="EMBL/GenBank/DDBJ databases">
        <authorList>
            <consortium name="Pathogen Informatics"/>
        </authorList>
    </citation>
    <scope>NUCLEOTIDE SEQUENCE</scope>
    <source>
        <strain evidence="3">2789STDY5834896</strain>
    </source>
</reference>
<dbReference type="PANTHER" id="PTHR46797:SF1">
    <property type="entry name" value="METHYLPHOSPHONATE SYNTHASE"/>
    <property type="match status" value="1"/>
</dbReference>
<dbReference type="Pfam" id="PF01381">
    <property type="entry name" value="HTH_3"/>
    <property type="match status" value="1"/>
</dbReference>
<gene>
    <name evidence="3" type="primary">immR_7</name>
    <name evidence="3" type="ORF">SAMEA3545359_02014</name>
</gene>
<dbReference type="Gene3D" id="1.10.260.40">
    <property type="entry name" value="lambda repressor-like DNA-binding domains"/>
    <property type="match status" value="1"/>
</dbReference>
<feature type="domain" description="HTH cro/C1-type" evidence="2">
    <location>
        <begin position="7"/>
        <end position="62"/>
    </location>
</feature>
<dbReference type="SUPFAM" id="SSF47413">
    <property type="entry name" value="lambda repressor-like DNA-binding domains"/>
    <property type="match status" value="1"/>
</dbReference>
<protein>
    <submittedName>
        <fullName evidence="3">HTH-type transcriptional regulator immR</fullName>
    </submittedName>
</protein>
<evidence type="ECO:0000259" key="2">
    <source>
        <dbReference type="PROSITE" id="PS50943"/>
    </source>
</evidence>
<dbReference type="GO" id="GO:0003700">
    <property type="term" value="F:DNA-binding transcription factor activity"/>
    <property type="evidence" value="ECO:0007669"/>
    <property type="project" value="TreeGrafter"/>
</dbReference>
<dbReference type="PANTHER" id="PTHR46797">
    <property type="entry name" value="HTH-TYPE TRANSCRIPTIONAL REGULATOR"/>
    <property type="match status" value="1"/>
</dbReference>